<dbReference type="PANTHER" id="PTHR45947">
    <property type="entry name" value="SULFOQUINOVOSYL TRANSFERASE SQD2"/>
    <property type="match status" value="1"/>
</dbReference>
<dbReference type="Pfam" id="PF00534">
    <property type="entry name" value="Glycos_transf_1"/>
    <property type="match status" value="1"/>
</dbReference>
<dbReference type="PANTHER" id="PTHR45947:SF3">
    <property type="entry name" value="SULFOQUINOVOSYL TRANSFERASE SQD2"/>
    <property type="match status" value="1"/>
</dbReference>
<dbReference type="CDD" id="cd03801">
    <property type="entry name" value="GT4_PimA-like"/>
    <property type="match status" value="1"/>
</dbReference>
<keyword evidence="3" id="KW-0808">Transferase</keyword>
<dbReference type="SUPFAM" id="SSF53756">
    <property type="entry name" value="UDP-Glycosyltransferase/glycogen phosphorylase"/>
    <property type="match status" value="1"/>
</dbReference>
<evidence type="ECO:0000259" key="1">
    <source>
        <dbReference type="Pfam" id="PF00534"/>
    </source>
</evidence>
<evidence type="ECO:0000313" key="4">
    <source>
        <dbReference type="Proteomes" id="UP000050501"/>
    </source>
</evidence>
<sequence length="390" mass="43728">MRILIVLTYYRPHTSGLTIYAERLAKAWARRGHQVTVLTSRYDPSLAAEEVVDGVRIVRAPVWFRISKGVIMPTFGWIASRLVNENDVVQLHLPQFDAAGVALRGRLLKKPTVITYHCDLIMPPGALAWLANQAVHVMNRLAALFTHRFVTYTRDYAEHSPYLKRYLNKLHVIPPPVELPEVSAESVDAFARDNNPRGQRPVVGMAARFATEKGVEVLLDAMPRLLEAYPDLQVQFAGPYQNIIGEEAYLARLWPRIERYQAEGHWKFLGVLDPTQMARFYPNIDALVLSSLNSTEAFGLVQIEAMLNGVPCVASNLPGVRQPVTVHEMGKVIQIGDSAGLADALIEVLGQRAQFQRDPEPIRERYLPDTIAIEYEKLFAEISKELSGAA</sequence>
<dbReference type="InterPro" id="IPR028098">
    <property type="entry name" value="Glyco_trans_4-like_N"/>
</dbReference>
<dbReference type="RefSeq" id="WP_062418056.1">
    <property type="nucleotide sequence ID" value="NZ_DF967974.1"/>
</dbReference>
<evidence type="ECO:0000259" key="2">
    <source>
        <dbReference type="Pfam" id="PF13439"/>
    </source>
</evidence>
<feature type="domain" description="Glycosyl transferase family 1" evidence="1">
    <location>
        <begin position="191"/>
        <end position="352"/>
    </location>
</feature>
<dbReference type="OrthoDB" id="9811902at2"/>
<comment type="caution">
    <text evidence="3">The sequence shown here is derived from an EMBL/GenBank/DDBJ whole genome shotgun (WGS) entry which is preliminary data.</text>
</comment>
<dbReference type="GO" id="GO:0016757">
    <property type="term" value="F:glycosyltransferase activity"/>
    <property type="evidence" value="ECO:0007669"/>
    <property type="project" value="InterPro"/>
</dbReference>
<keyword evidence="4" id="KW-1185">Reference proteome</keyword>
<protein>
    <submittedName>
        <fullName evidence="3">Glycosyl transferase family 1</fullName>
    </submittedName>
</protein>
<dbReference type="InterPro" id="IPR001296">
    <property type="entry name" value="Glyco_trans_1"/>
</dbReference>
<name>A0A0P6YE24_9CHLR</name>
<dbReference type="Pfam" id="PF13439">
    <property type="entry name" value="Glyco_transf_4"/>
    <property type="match status" value="1"/>
</dbReference>
<accession>A0A0P6YE24</accession>
<dbReference type="STRING" id="229921.ADN01_00715"/>
<dbReference type="PATRIC" id="fig|229921.5.peg.3508"/>
<dbReference type="Gene3D" id="3.40.50.2000">
    <property type="entry name" value="Glycogen Phosphorylase B"/>
    <property type="match status" value="2"/>
</dbReference>
<dbReference type="Proteomes" id="UP000050501">
    <property type="component" value="Unassembled WGS sequence"/>
</dbReference>
<reference evidence="3 4" key="1">
    <citation type="submission" date="2015-07" db="EMBL/GenBank/DDBJ databases">
        <title>Genome sequence of Levilinea saccharolytica DSM 16555.</title>
        <authorList>
            <person name="Hemp J."/>
            <person name="Ward L.M."/>
            <person name="Pace L.A."/>
            <person name="Fischer W.W."/>
        </authorList>
    </citation>
    <scope>NUCLEOTIDE SEQUENCE [LARGE SCALE GENOMIC DNA]</scope>
    <source>
        <strain evidence="3 4">KIBI-1</strain>
    </source>
</reference>
<feature type="domain" description="Glycosyltransferase subfamily 4-like N-terminal" evidence="2">
    <location>
        <begin position="15"/>
        <end position="179"/>
    </location>
</feature>
<gene>
    <name evidence="3" type="ORF">ADN01_00715</name>
</gene>
<dbReference type="InterPro" id="IPR050194">
    <property type="entry name" value="Glycosyltransferase_grp1"/>
</dbReference>
<dbReference type="AlphaFoldDB" id="A0A0P6YE24"/>
<dbReference type="EMBL" id="LGCM01000002">
    <property type="protein sequence ID" value="KPL91835.1"/>
    <property type="molecule type" value="Genomic_DNA"/>
</dbReference>
<organism evidence="3 4">
    <name type="scientific">Levilinea saccharolytica</name>
    <dbReference type="NCBI Taxonomy" id="229921"/>
    <lineage>
        <taxon>Bacteria</taxon>
        <taxon>Bacillati</taxon>
        <taxon>Chloroflexota</taxon>
        <taxon>Anaerolineae</taxon>
        <taxon>Anaerolineales</taxon>
        <taxon>Anaerolineaceae</taxon>
        <taxon>Levilinea</taxon>
    </lineage>
</organism>
<proteinExistence type="predicted"/>
<evidence type="ECO:0000313" key="3">
    <source>
        <dbReference type="EMBL" id="KPL91835.1"/>
    </source>
</evidence>